<keyword evidence="15 18" id="KW-0496">Mitochondrion</keyword>
<evidence type="ECO:0000256" key="17">
    <source>
        <dbReference type="ARBA" id="ARBA00049551"/>
    </source>
</evidence>
<keyword evidence="8 18" id="KW-0812">Transmembrane</keyword>
<comment type="function">
    <text evidence="18">Core subunit of the mitochondrial membrane respiratory chain NADH dehydrogenase (Complex I) which catalyzes electron transfer from NADH through the respiratory chain, using ubiquinone as an electron acceptor. Essential for the catalytic activity and assembly of complex I.</text>
</comment>
<evidence type="ECO:0000256" key="8">
    <source>
        <dbReference type="ARBA" id="ARBA00022692"/>
    </source>
</evidence>
<organism evidence="20">
    <name type="scientific">Tettigotoma maculata</name>
    <dbReference type="NCBI Taxonomy" id="2219950"/>
    <lineage>
        <taxon>Eukaryota</taxon>
        <taxon>Metazoa</taxon>
        <taxon>Ecdysozoa</taxon>
        <taxon>Arthropoda</taxon>
        <taxon>Hexapoda</taxon>
        <taxon>Insecta</taxon>
        <taxon>Pterygota</taxon>
        <taxon>Neoptera</taxon>
        <taxon>Paraneoptera</taxon>
        <taxon>Hemiptera</taxon>
        <taxon>Auchenorrhyncha</taxon>
        <taxon>Cicadoidea</taxon>
        <taxon>Cicadidae</taxon>
        <taxon>Tibicininae</taxon>
        <taxon>Tettigadini</taxon>
        <taxon>Tettigotoma</taxon>
    </lineage>
</organism>
<evidence type="ECO:0000256" key="16">
    <source>
        <dbReference type="ARBA" id="ARBA00023136"/>
    </source>
</evidence>
<keyword evidence="16 18" id="KW-0472">Membrane</keyword>
<gene>
    <name evidence="20" type="primary">nad2</name>
</gene>
<feature type="domain" description="NADH:quinone oxidoreductase/Mrp antiporter transmembrane" evidence="19">
    <location>
        <begin position="79"/>
        <end position="272"/>
    </location>
</feature>
<evidence type="ECO:0000256" key="7">
    <source>
        <dbReference type="ARBA" id="ARBA00022660"/>
    </source>
</evidence>
<evidence type="ECO:0000256" key="14">
    <source>
        <dbReference type="ARBA" id="ARBA00023075"/>
    </source>
</evidence>
<evidence type="ECO:0000256" key="18">
    <source>
        <dbReference type="RuleBase" id="RU003403"/>
    </source>
</evidence>
<dbReference type="InterPro" id="IPR050175">
    <property type="entry name" value="Complex_I_Subunit_2"/>
</dbReference>
<evidence type="ECO:0000256" key="4">
    <source>
        <dbReference type="ARBA" id="ARBA00012944"/>
    </source>
</evidence>
<comment type="subcellular location">
    <subcellularLocation>
        <location evidence="2 18">Mitochondrion inner membrane</location>
        <topology evidence="2 18">Multi-pass membrane protein</topology>
    </subcellularLocation>
</comment>
<evidence type="ECO:0000256" key="13">
    <source>
        <dbReference type="ARBA" id="ARBA00023027"/>
    </source>
</evidence>
<feature type="transmembrane region" description="Helical" evidence="18">
    <location>
        <begin position="7"/>
        <end position="24"/>
    </location>
</feature>
<dbReference type="InterPro" id="IPR003917">
    <property type="entry name" value="NADH_UbQ_OxRdtase_chain2"/>
</dbReference>
<evidence type="ECO:0000256" key="11">
    <source>
        <dbReference type="ARBA" id="ARBA00022982"/>
    </source>
</evidence>
<evidence type="ECO:0000256" key="1">
    <source>
        <dbReference type="ARBA" id="ARBA00003257"/>
    </source>
</evidence>
<feature type="transmembrane region" description="Helical" evidence="18">
    <location>
        <begin position="223"/>
        <end position="247"/>
    </location>
</feature>
<name>A0A3S7MGN8_9HEMI</name>
<feature type="transmembrane region" description="Helical" evidence="18">
    <location>
        <begin position="259"/>
        <end position="283"/>
    </location>
</feature>
<dbReference type="PRINTS" id="PR01436">
    <property type="entry name" value="NADHDHGNASE2"/>
</dbReference>
<evidence type="ECO:0000256" key="2">
    <source>
        <dbReference type="ARBA" id="ARBA00004448"/>
    </source>
</evidence>
<feature type="transmembrane region" description="Helical" evidence="18">
    <location>
        <begin position="303"/>
        <end position="324"/>
    </location>
</feature>
<keyword evidence="6" id="KW-0813">Transport</keyword>
<evidence type="ECO:0000313" key="20">
    <source>
        <dbReference type="EMBL" id="AWV84446.1"/>
    </source>
</evidence>
<evidence type="ECO:0000256" key="12">
    <source>
        <dbReference type="ARBA" id="ARBA00022989"/>
    </source>
</evidence>
<keyword evidence="12 18" id="KW-1133">Transmembrane helix</keyword>
<dbReference type="GO" id="GO:0008137">
    <property type="term" value="F:NADH dehydrogenase (ubiquinone) activity"/>
    <property type="evidence" value="ECO:0007669"/>
    <property type="project" value="UniProtKB-EC"/>
</dbReference>
<evidence type="ECO:0000256" key="6">
    <source>
        <dbReference type="ARBA" id="ARBA00022448"/>
    </source>
</evidence>
<keyword evidence="13 18" id="KW-0520">NAD</keyword>
<keyword evidence="11 18" id="KW-0249">Electron transport</keyword>
<dbReference type="AlphaFoldDB" id="A0A3S7MGN8"/>
<comment type="catalytic activity">
    <reaction evidence="17 18">
        <text>a ubiquinone + NADH + 5 H(+)(in) = a ubiquinol + NAD(+) + 4 H(+)(out)</text>
        <dbReference type="Rhea" id="RHEA:29091"/>
        <dbReference type="Rhea" id="RHEA-COMP:9565"/>
        <dbReference type="Rhea" id="RHEA-COMP:9566"/>
        <dbReference type="ChEBI" id="CHEBI:15378"/>
        <dbReference type="ChEBI" id="CHEBI:16389"/>
        <dbReference type="ChEBI" id="CHEBI:17976"/>
        <dbReference type="ChEBI" id="CHEBI:57540"/>
        <dbReference type="ChEBI" id="CHEBI:57945"/>
        <dbReference type="EC" id="7.1.1.2"/>
    </reaction>
</comment>
<feature type="transmembrane region" description="Helical" evidence="18">
    <location>
        <begin position="126"/>
        <end position="152"/>
    </location>
</feature>
<keyword evidence="7 18" id="KW-0679">Respiratory chain</keyword>
<evidence type="ECO:0000256" key="9">
    <source>
        <dbReference type="ARBA" id="ARBA00022792"/>
    </source>
</evidence>
<feature type="domain" description="NADH:quinone oxidoreductase/Mrp antiporter transmembrane" evidence="19">
    <location>
        <begin position="24"/>
        <end position="77"/>
    </location>
</feature>
<protein>
    <recommendedName>
        <fullName evidence="5 18">NADH-ubiquinone oxidoreductase chain 2</fullName>
        <ecNumber evidence="4 18">7.1.1.2</ecNumber>
    </recommendedName>
</protein>
<dbReference type="PANTHER" id="PTHR46552:SF1">
    <property type="entry name" value="NADH-UBIQUINONE OXIDOREDUCTASE CHAIN 2"/>
    <property type="match status" value="1"/>
</dbReference>
<sequence>MKNNSSIFLFYLLMLMGILISISSNNWLSCWMGIEVNLISFLPIMMDSSSIYSSESMISYFIIQSMGSSLLFLSIVIKSNFLFIEYFMMFSLMIKIGCPPFHMWFPSVMEGLSWKNCFILSTIQKLTPMILISYLSVDMVSFFILMACVWGSIGGLSYSSMRKIISYSSIYNLGWIIGGINMLLHSWFLYFLIYSMTLCMICYLFNLYNVNYLNQFFLIYNNFYSSLIMMVLFMSMGGLPPFLGFFPKMIMVYFLVNENFYMLCMVLLMSALIVLFFYLRVIFTGLLINNLSLKLVYTNNVVLPYLLGIIILFGVISLFMLKLYM</sequence>
<feature type="transmembrane region" description="Helical" evidence="18">
    <location>
        <begin position="58"/>
        <end position="77"/>
    </location>
</feature>
<evidence type="ECO:0000259" key="19">
    <source>
        <dbReference type="Pfam" id="PF00361"/>
    </source>
</evidence>
<dbReference type="Pfam" id="PF00361">
    <property type="entry name" value="Proton_antipo_M"/>
    <property type="match status" value="2"/>
</dbReference>
<evidence type="ECO:0000256" key="5">
    <source>
        <dbReference type="ARBA" id="ARBA00021008"/>
    </source>
</evidence>
<dbReference type="GO" id="GO:0005743">
    <property type="term" value="C:mitochondrial inner membrane"/>
    <property type="evidence" value="ECO:0007669"/>
    <property type="project" value="UniProtKB-SubCell"/>
</dbReference>
<accession>A0A3S7MGN8</accession>
<comment type="function">
    <text evidence="1">Core subunit of the mitochondrial membrane respiratory chain NADH dehydrogenase (Complex I) that is believed to belong to the minimal assembly required for catalysis. Complex I functions in the transfer of electrons from NADH to the respiratory chain. The immediate electron acceptor for the enzyme is believed to be ubiquinone.</text>
</comment>
<reference evidence="20" key="1">
    <citation type="journal article" date="2018" name="J. Hered.">
        <title>One hundred mitochondrial genomes of cicadas.</title>
        <authorList>
            <person name="Lukasik P."/>
            <person name="Chong R.A."/>
            <person name="Nazario K."/>
            <person name="Matsuura Y."/>
            <person name="Bublitz D."/>
            <person name="Campbell M.A."/>
            <person name="Meyer M."/>
            <person name="Van Leuven J.T."/>
            <person name="Pessacq P."/>
            <person name="Veloso C."/>
            <person name="Simon C."/>
            <person name="McCutcheon J.P."/>
        </authorList>
    </citation>
    <scope>NUCLEOTIDE SEQUENCE</scope>
    <source>
        <strain evidence="20">PL799</strain>
        <tissue evidence="20">Bacteriome</tissue>
    </source>
</reference>
<feature type="transmembrane region" description="Helical" evidence="18">
    <location>
        <begin position="191"/>
        <end position="211"/>
    </location>
</feature>
<dbReference type="InterPro" id="IPR001750">
    <property type="entry name" value="ND/Mrp_TM"/>
</dbReference>
<proteinExistence type="inferred from homology"/>
<dbReference type="GO" id="GO:0006120">
    <property type="term" value="P:mitochondrial electron transport, NADH to ubiquinone"/>
    <property type="evidence" value="ECO:0007669"/>
    <property type="project" value="InterPro"/>
</dbReference>
<comment type="similarity">
    <text evidence="3 18">Belongs to the complex I subunit 2 family.</text>
</comment>
<feature type="transmembrane region" description="Helical" evidence="18">
    <location>
        <begin position="164"/>
        <end position="184"/>
    </location>
</feature>
<feature type="transmembrane region" description="Helical" evidence="18">
    <location>
        <begin position="83"/>
        <end position="105"/>
    </location>
</feature>
<dbReference type="EC" id="7.1.1.2" evidence="4 18"/>
<keyword evidence="14 18" id="KW-0830">Ubiquinone</keyword>
<dbReference type="PANTHER" id="PTHR46552">
    <property type="entry name" value="NADH-UBIQUINONE OXIDOREDUCTASE CHAIN 2"/>
    <property type="match status" value="1"/>
</dbReference>
<evidence type="ECO:0000256" key="15">
    <source>
        <dbReference type="ARBA" id="ARBA00023128"/>
    </source>
</evidence>
<keyword evidence="10 18" id="KW-1278">Translocase</keyword>
<evidence type="ECO:0000256" key="10">
    <source>
        <dbReference type="ARBA" id="ARBA00022967"/>
    </source>
</evidence>
<geneLocation type="mitochondrion" evidence="20"/>
<keyword evidence="9 18" id="KW-0999">Mitochondrion inner membrane</keyword>
<dbReference type="EMBL" id="MG737814">
    <property type="protein sequence ID" value="AWV84446.1"/>
    <property type="molecule type" value="Genomic_DNA"/>
</dbReference>
<evidence type="ECO:0000256" key="3">
    <source>
        <dbReference type="ARBA" id="ARBA00007012"/>
    </source>
</evidence>